<dbReference type="Pfam" id="PF19891">
    <property type="entry name" value="DUF6364"/>
    <property type="match status" value="1"/>
</dbReference>
<evidence type="ECO:0000313" key="1">
    <source>
        <dbReference type="EMBL" id="KKL21695.1"/>
    </source>
</evidence>
<dbReference type="InterPro" id="IPR045944">
    <property type="entry name" value="DUF6364"/>
</dbReference>
<accession>A0A0F9BIP0</accession>
<dbReference type="EMBL" id="LAZR01037632">
    <property type="protein sequence ID" value="KKL21695.1"/>
    <property type="molecule type" value="Genomic_DNA"/>
</dbReference>
<reference evidence="1" key="1">
    <citation type="journal article" date="2015" name="Nature">
        <title>Complex archaea that bridge the gap between prokaryotes and eukaryotes.</title>
        <authorList>
            <person name="Spang A."/>
            <person name="Saw J.H."/>
            <person name="Jorgensen S.L."/>
            <person name="Zaremba-Niedzwiedzka K."/>
            <person name="Martijn J."/>
            <person name="Lind A.E."/>
            <person name="van Eijk R."/>
            <person name="Schleper C."/>
            <person name="Guy L."/>
            <person name="Ettema T.J."/>
        </authorList>
    </citation>
    <scope>NUCLEOTIDE SEQUENCE</scope>
</reference>
<dbReference type="AlphaFoldDB" id="A0A0F9BIP0"/>
<proteinExistence type="predicted"/>
<organism evidence="1">
    <name type="scientific">marine sediment metagenome</name>
    <dbReference type="NCBI Taxonomy" id="412755"/>
    <lineage>
        <taxon>unclassified sequences</taxon>
        <taxon>metagenomes</taxon>
        <taxon>ecological metagenomes</taxon>
    </lineage>
</organism>
<comment type="caution">
    <text evidence="1">The sequence shown here is derived from an EMBL/GenBank/DDBJ whole genome shotgun (WGS) entry which is preliminary data.</text>
</comment>
<protein>
    <submittedName>
        <fullName evidence="1">Uncharacterized protein</fullName>
    </submittedName>
</protein>
<gene>
    <name evidence="1" type="ORF">LCGC14_2442890</name>
</gene>
<name>A0A0F9BIP0_9ZZZZ</name>
<sequence>MDTKLTLRLEKEIIEQIKIYALRHQLSVSALTEDLYKNILIDKRKDSNNIFSPIAKKYKGILGKTDIDIGKLRLKYLKDKHLR</sequence>